<feature type="transmembrane region" description="Helical" evidence="1">
    <location>
        <begin position="74"/>
        <end position="94"/>
    </location>
</feature>
<sequence length="120" mass="13650">MRSVRLHPRSRLLSSPSALLGKMSELGLTPDETIDIISQNQSAGYIVLAALVLASYDIILTFSREVQNVWQRKFGTGTILYLFIRYGTLVNILLEELNGRNIYLTAARYFVLTYWYSVAE</sequence>
<dbReference type="Pfam" id="PF20151">
    <property type="entry name" value="DUF6533"/>
    <property type="match status" value="1"/>
</dbReference>
<dbReference type="Proteomes" id="UP001385951">
    <property type="component" value="Unassembled WGS sequence"/>
</dbReference>
<evidence type="ECO:0000256" key="1">
    <source>
        <dbReference type="SAM" id="Phobius"/>
    </source>
</evidence>
<gene>
    <name evidence="3" type="ORF">QCA50_008332</name>
</gene>
<protein>
    <recommendedName>
        <fullName evidence="2">DUF6533 domain-containing protein</fullName>
    </recommendedName>
</protein>
<proteinExistence type="predicted"/>
<evidence type="ECO:0000313" key="3">
    <source>
        <dbReference type="EMBL" id="KAK7688792.1"/>
    </source>
</evidence>
<keyword evidence="1" id="KW-0812">Transmembrane</keyword>
<evidence type="ECO:0000259" key="2">
    <source>
        <dbReference type="Pfam" id="PF20151"/>
    </source>
</evidence>
<organism evidence="3 4">
    <name type="scientific">Cerrena zonata</name>
    <dbReference type="NCBI Taxonomy" id="2478898"/>
    <lineage>
        <taxon>Eukaryota</taxon>
        <taxon>Fungi</taxon>
        <taxon>Dikarya</taxon>
        <taxon>Basidiomycota</taxon>
        <taxon>Agaricomycotina</taxon>
        <taxon>Agaricomycetes</taxon>
        <taxon>Polyporales</taxon>
        <taxon>Cerrenaceae</taxon>
        <taxon>Cerrena</taxon>
    </lineage>
</organism>
<keyword evidence="1" id="KW-1133">Transmembrane helix</keyword>
<dbReference type="InterPro" id="IPR045340">
    <property type="entry name" value="DUF6533"/>
</dbReference>
<accession>A0AAW0G8N0</accession>
<comment type="caution">
    <text evidence="3">The sequence shown here is derived from an EMBL/GenBank/DDBJ whole genome shotgun (WGS) entry which is preliminary data.</text>
</comment>
<evidence type="ECO:0000313" key="4">
    <source>
        <dbReference type="Proteomes" id="UP001385951"/>
    </source>
</evidence>
<name>A0AAW0G8N0_9APHY</name>
<keyword evidence="4" id="KW-1185">Reference proteome</keyword>
<reference evidence="3 4" key="1">
    <citation type="submission" date="2022-09" db="EMBL/GenBank/DDBJ databases">
        <authorList>
            <person name="Palmer J.M."/>
        </authorList>
    </citation>
    <scope>NUCLEOTIDE SEQUENCE [LARGE SCALE GENOMIC DNA]</scope>
    <source>
        <strain evidence="3 4">DSM 7382</strain>
    </source>
</reference>
<keyword evidence="1" id="KW-0472">Membrane</keyword>
<dbReference type="EMBL" id="JASBNA010000010">
    <property type="protein sequence ID" value="KAK7688792.1"/>
    <property type="molecule type" value="Genomic_DNA"/>
</dbReference>
<feature type="transmembrane region" description="Helical" evidence="1">
    <location>
        <begin position="43"/>
        <end position="62"/>
    </location>
</feature>
<feature type="domain" description="DUF6533" evidence="2">
    <location>
        <begin position="45"/>
        <end position="90"/>
    </location>
</feature>
<dbReference type="AlphaFoldDB" id="A0AAW0G8N0"/>